<name>A0A0B6Y6P3_9EUPU</name>
<gene>
    <name evidence="1" type="primary">ORF13488</name>
</gene>
<reference evidence="1" key="1">
    <citation type="submission" date="2014-12" db="EMBL/GenBank/DDBJ databases">
        <title>Insight into the proteome of Arion vulgaris.</title>
        <authorList>
            <person name="Aradska J."/>
            <person name="Bulat T."/>
            <person name="Smidak R."/>
            <person name="Sarate P."/>
            <person name="Gangsoo J."/>
            <person name="Sialana F."/>
            <person name="Bilban M."/>
            <person name="Lubec G."/>
        </authorList>
    </citation>
    <scope>NUCLEOTIDE SEQUENCE</scope>
    <source>
        <tissue evidence="1">Skin</tissue>
    </source>
</reference>
<accession>A0A0B6Y6P3</accession>
<feature type="non-terminal residue" evidence="1">
    <location>
        <position position="1"/>
    </location>
</feature>
<protein>
    <submittedName>
        <fullName evidence="1">Uncharacterized protein</fullName>
    </submittedName>
</protein>
<evidence type="ECO:0000313" key="1">
    <source>
        <dbReference type="EMBL" id="CEK51466.1"/>
    </source>
</evidence>
<feature type="non-terminal residue" evidence="1">
    <location>
        <position position="79"/>
    </location>
</feature>
<organism evidence="1">
    <name type="scientific">Arion vulgaris</name>
    <dbReference type="NCBI Taxonomy" id="1028688"/>
    <lineage>
        <taxon>Eukaryota</taxon>
        <taxon>Metazoa</taxon>
        <taxon>Spiralia</taxon>
        <taxon>Lophotrochozoa</taxon>
        <taxon>Mollusca</taxon>
        <taxon>Gastropoda</taxon>
        <taxon>Heterobranchia</taxon>
        <taxon>Euthyneura</taxon>
        <taxon>Panpulmonata</taxon>
        <taxon>Eupulmonata</taxon>
        <taxon>Stylommatophora</taxon>
        <taxon>Helicina</taxon>
        <taxon>Arionoidea</taxon>
        <taxon>Arionidae</taxon>
        <taxon>Arion</taxon>
    </lineage>
</organism>
<dbReference type="AlphaFoldDB" id="A0A0B6Y6P3"/>
<sequence length="79" mass="9005">KGGSSAATFVQSSIGKSQKFQILYRNEEVDVGDIFVFRIHALVESIKLEKNLENLDLRLEVQLWCNDEEEATESEAKME</sequence>
<dbReference type="EMBL" id="HACG01004601">
    <property type="protein sequence ID" value="CEK51466.1"/>
    <property type="molecule type" value="Transcribed_RNA"/>
</dbReference>
<proteinExistence type="predicted"/>